<gene>
    <name evidence="3" type="primary">LOC117648123</name>
</gene>
<reference evidence="3" key="1">
    <citation type="submission" date="2025-08" db="UniProtKB">
        <authorList>
            <consortium name="RefSeq"/>
        </authorList>
    </citation>
    <scope>IDENTIFICATION</scope>
    <source>
        <tissue evidence="3">Total insect</tissue>
    </source>
</reference>
<dbReference type="KEGG" id="tpal:117648123"/>
<dbReference type="AlphaFoldDB" id="A0A6P8Z7X6"/>
<dbReference type="Proteomes" id="UP000515158">
    <property type="component" value="Unplaced"/>
</dbReference>
<dbReference type="InParanoid" id="A0A6P8Z7X6"/>
<evidence type="ECO:0000259" key="1">
    <source>
        <dbReference type="Pfam" id="PF10551"/>
    </source>
</evidence>
<accession>A0A6P8Z7X6</accession>
<dbReference type="RefSeq" id="XP_034246261.1">
    <property type="nucleotide sequence ID" value="XM_034390370.1"/>
</dbReference>
<dbReference type="Gene3D" id="2.20.25.240">
    <property type="match status" value="1"/>
</dbReference>
<dbReference type="Pfam" id="PF10551">
    <property type="entry name" value="MULE"/>
    <property type="match status" value="1"/>
</dbReference>
<feature type="domain" description="MULE transposase" evidence="1">
    <location>
        <begin position="193"/>
        <end position="287"/>
    </location>
</feature>
<protein>
    <submittedName>
        <fullName evidence="3">Uncharacterized protein LOC117648123</fullName>
    </submittedName>
</protein>
<keyword evidence="2" id="KW-1185">Reference proteome</keyword>
<evidence type="ECO:0000313" key="3">
    <source>
        <dbReference type="RefSeq" id="XP_034246261.1"/>
    </source>
</evidence>
<dbReference type="OrthoDB" id="90756at2759"/>
<dbReference type="InterPro" id="IPR018289">
    <property type="entry name" value="MULE_transposase_dom"/>
</dbReference>
<sequence length="488" mass="57098">MAHNVAREPGTRPNSFFYHIENGFYFHESDRREGTIYYKCVRAARGCYGRASYDPMTGFVLTGIHNHEADPHYADEMALRRNILQRCENLDYVPFTRIILEESRGFHPEVAARVTYARMRTPMRQARMRRYPHHPNNLRELTALLQDNQHRVLTLSHDGNDNIYGGSVDDADGEHHILFVSNRMLQQLKTFHVLHADGTFDSVPVNRNFAAQVWCILGVWDNTIIPLAWALMSRKTENAYIAVLHLLLNLMDQEFDLQRVITDFEDAEQNAWHIVFGVHTQGCHWHLGRDHMQQLAELDMLRYVRDIGEVRQIVRECICLALLPRRRIVPGYLILLRRARQEGPYIFRIVRPYLVYVWNSWIRREVRRNRMCVFGSEQRTNNAAESGNKSLNDEVGNHAMVFNFLEGLVRLEQRSNNNILGLDRGLRVNRGRKLSSIFQDQRIARLGNQLLRPHGNINAAIARFLREASHLVDNIIEDFLQRHPRRQQ</sequence>
<organism evidence="3">
    <name type="scientific">Thrips palmi</name>
    <name type="common">Melon thrips</name>
    <dbReference type="NCBI Taxonomy" id="161013"/>
    <lineage>
        <taxon>Eukaryota</taxon>
        <taxon>Metazoa</taxon>
        <taxon>Ecdysozoa</taxon>
        <taxon>Arthropoda</taxon>
        <taxon>Hexapoda</taxon>
        <taxon>Insecta</taxon>
        <taxon>Pterygota</taxon>
        <taxon>Neoptera</taxon>
        <taxon>Paraneoptera</taxon>
        <taxon>Thysanoptera</taxon>
        <taxon>Terebrantia</taxon>
        <taxon>Thripoidea</taxon>
        <taxon>Thripidae</taxon>
        <taxon>Thrips</taxon>
    </lineage>
</organism>
<dbReference type="GeneID" id="117648123"/>
<evidence type="ECO:0000313" key="2">
    <source>
        <dbReference type="Proteomes" id="UP000515158"/>
    </source>
</evidence>
<name>A0A6P8Z7X6_THRPL</name>
<proteinExistence type="predicted"/>